<sequence length="150" mass="16635">MVTPLTTWRAVEDHHRVVVAAAVQTAEDAAGLEGVLSEGDRHPPPARGMFPKSSRLPGQCSRGDSSSSSSSRAPRKRSLPWATRSVLPSELHKQPRLHKQPHLRGRHPRLRSPHLKRRGETASICRSFRSSFRSCRKSGPRFPNAPAREG</sequence>
<reference evidence="1 2" key="1">
    <citation type="journal article" date="2020" name="Cell">
        <title>Large-Scale Comparative Analyses of Tick Genomes Elucidate Their Genetic Diversity and Vector Capacities.</title>
        <authorList>
            <consortium name="Tick Genome and Microbiome Consortium (TIGMIC)"/>
            <person name="Jia N."/>
            <person name="Wang J."/>
            <person name="Shi W."/>
            <person name="Du L."/>
            <person name="Sun Y."/>
            <person name="Zhan W."/>
            <person name="Jiang J.F."/>
            <person name="Wang Q."/>
            <person name="Zhang B."/>
            <person name="Ji P."/>
            <person name="Bell-Sakyi L."/>
            <person name="Cui X.M."/>
            <person name="Yuan T.T."/>
            <person name="Jiang B.G."/>
            <person name="Yang W.F."/>
            <person name="Lam T.T."/>
            <person name="Chang Q.C."/>
            <person name="Ding S.J."/>
            <person name="Wang X.J."/>
            <person name="Zhu J.G."/>
            <person name="Ruan X.D."/>
            <person name="Zhao L."/>
            <person name="Wei J.T."/>
            <person name="Ye R.Z."/>
            <person name="Que T.C."/>
            <person name="Du C.H."/>
            <person name="Zhou Y.H."/>
            <person name="Cheng J.X."/>
            <person name="Dai P.F."/>
            <person name="Guo W.B."/>
            <person name="Han X.H."/>
            <person name="Huang E.J."/>
            <person name="Li L.F."/>
            <person name="Wei W."/>
            <person name="Gao Y.C."/>
            <person name="Liu J.Z."/>
            <person name="Shao H.Z."/>
            <person name="Wang X."/>
            <person name="Wang C.C."/>
            <person name="Yang T.C."/>
            <person name="Huo Q.B."/>
            <person name="Li W."/>
            <person name="Chen H.Y."/>
            <person name="Chen S.E."/>
            <person name="Zhou L.G."/>
            <person name="Ni X.B."/>
            <person name="Tian J.H."/>
            <person name="Sheng Y."/>
            <person name="Liu T."/>
            <person name="Pan Y.S."/>
            <person name="Xia L.Y."/>
            <person name="Li J."/>
            <person name="Zhao F."/>
            <person name="Cao W.C."/>
        </authorList>
    </citation>
    <scope>NUCLEOTIDE SEQUENCE [LARGE SCALE GENOMIC DNA]</scope>
    <source>
        <strain evidence="1">Iper-2018</strain>
    </source>
</reference>
<evidence type="ECO:0000313" key="1">
    <source>
        <dbReference type="EMBL" id="KAG0425792.1"/>
    </source>
</evidence>
<proteinExistence type="predicted"/>
<protein>
    <submittedName>
        <fullName evidence="1">Uncharacterized protein</fullName>
    </submittedName>
</protein>
<dbReference type="EMBL" id="JABSTQ010009802">
    <property type="protein sequence ID" value="KAG0425792.1"/>
    <property type="molecule type" value="Genomic_DNA"/>
</dbReference>
<accession>A0AC60PXC3</accession>
<comment type="caution">
    <text evidence="1">The sequence shown here is derived from an EMBL/GenBank/DDBJ whole genome shotgun (WGS) entry which is preliminary data.</text>
</comment>
<evidence type="ECO:0000313" key="2">
    <source>
        <dbReference type="Proteomes" id="UP000805193"/>
    </source>
</evidence>
<organism evidence="1 2">
    <name type="scientific">Ixodes persulcatus</name>
    <name type="common">Taiga tick</name>
    <dbReference type="NCBI Taxonomy" id="34615"/>
    <lineage>
        <taxon>Eukaryota</taxon>
        <taxon>Metazoa</taxon>
        <taxon>Ecdysozoa</taxon>
        <taxon>Arthropoda</taxon>
        <taxon>Chelicerata</taxon>
        <taxon>Arachnida</taxon>
        <taxon>Acari</taxon>
        <taxon>Parasitiformes</taxon>
        <taxon>Ixodida</taxon>
        <taxon>Ixodoidea</taxon>
        <taxon>Ixodidae</taxon>
        <taxon>Ixodinae</taxon>
        <taxon>Ixodes</taxon>
    </lineage>
</organism>
<keyword evidence="2" id="KW-1185">Reference proteome</keyword>
<name>A0AC60PXC3_IXOPE</name>
<dbReference type="Proteomes" id="UP000805193">
    <property type="component" value="Unassembled WGS sequence"/>
</dbReference>
<gene>
    <name evidence="1" type="ORF">HPB47_027063</name>
</gene>